<comment type="caution">
    <text evidence="2">The sequence shown here is derived from an EMBL/GenBank/DDBJ whole genome shotgun (WGS) entry which is preliminary data.</text>
</comment>
<feature type="domain" description="Complex 1 LYR protein" evidence="1">
    <location>
        <begin position="5"/>
        <end position="59"/>
    </location>
</feature>
<evidence type="ECO:0000313" key="2">
    <source>
        <dbReference type="EMBL" id="PNH05844.1"/>
    </source>
</evidence>
<sequence>MSEASVLGLYRHILKAAKYFPSKKKLSIIREIKAEFKANKDLTDPDRVAHCRVLAERGLSDLEAYVPAGGRPEGGLGSSMGLGGLGGDINITLKGATTQ</sequence>
<dbReference type="EMBL" id="PGGS01000276">
    <property type="protein sequence ID" value="PNH05844.1"/>
    <property type="molecule type" value="Genomic_DNA"/>
</dbReference>
<dbReference type="CDD" id="cd20251">
    <property type="entry name" value="Complex1_LYR_SF"/>
    <property type="match status" value="1"/>
</dbReference>
<dbReference type="Proteomes" id="UP000236333">
    <property type="component" value="Unassembled WGS sequence"/>
</dbReference>
<gene>
    <name evidence="2" type="ORF">TSOC_007866</name>
</gene>
<evidence type="ECO:0000313" key="3">
    <source>
        <dbReference type="Proteomes" id="UP000236333"/>
    </source>
</evidence>
<organism evidence="2 3">
    <name type="scientific">Tetrabaena socialis</name>
    <dbReference type="NCBI Taxonomy" id="47790"/>
    <lineage>
        <taxon>Eukaryota</taxon>
        <taxon>Viridiplantae</taxon>
        <taxon>Chlorophyta</taxon>
        <taxon>core chlorophytes</taxon>
        <taxon>Chlorophyceae</taxon>
        <taxon>CS clade</taxon>
        <taxon>Chlamydomonadales</taxon>
        <taxon>Tetrabaenaceae</taxon>
        <taxon>Tetrabaena</taxon>
    </lineage>
</organism>
<reference evidence="2 3" key="1">
    <citation type="journal article" date="2017" name="Mol. Biol. Evol.">
        <title>The 4-celled Tetrabaena socialis nuclear genome reveals the essential components for genetic control of cell number at the origin of multicellularity in the volvocine lineage.</title>
        <authorList>
            <person name="Featherston J."/>
            <person name="Arakaki Y."/>
            <person name="Hanschen E.R."/>
            <person name="Ferris P.J."/>
            <person name="Michod R.E."/>
            <person name="Olson B.J.S.C."/>
            <person name="Nozaki H."/>
            <person name="Durand P.M."/>
        </authorList>
    </citation>
    <scope>NUCLEOTIDE SEQUENCE [LARGE SCALE GENOMIC DNA]</scope>
    <source>
        <strain evidence="2 3">NIES-571</strain>
    </source>
</reference>
<dbReference type="OrthoDB" id="275715at2759"/>
<proteinExistence type="predicted"/>
<keyword evidence="3" id="KW-1185">Reference proteome</keyword>
<name>A0A2J7ZZZ9_9CHLO</name>
<accession>A0A2J7ZZZ9</accession>
<dbReference type="Pfam" id="PF05347">
    <property type="entry name" value="Complex1_LYR"/>
    <property type="match status" value="1"/>
</dbReference>
<dbReference type="InterPro" id="IPR008011">
    <property type="entry name" value="Complex1_LYR_dom"/>
</dbReference>
<evidence type="ECO:0000259" key="1">
    <source>
        <dbReference type="Pfam" id="PF05347"/>
    </source>
</evidence>
<protein>
    <recommendedName>
        <fullName evidence="1">Complex 1 LYR protein domain-containing protein</fullName>
    </recommendedName>
</protein>
<dbReference type="AlphaFoldDB" id="A0A2J7ZZZ9"/>